<evidence type="ECO:0000259" key="4">
    <source>
        <dbReference type="PROSITE" id="PS50043"/>
    </source>
</evidence>
<dbReference type="InterPro" id="IPR000792">
    <property type="entry name" value="Tscrpt_reg_LuxR_C"/>
</dbReference>
<keyword evidence="1" id="KW-0805">Transcription regulation</keyword>
<dbReference type="OrthoDB" id="9782655at2"/>
<dbReference type="Gene3D" id="1.10.10.10">
    <property type="entry name" value="Winged helix-like DNA-binding domain superfamily/Winged helix DNA-binding domain"/>
    <property type="match status" value="1"/>
</dbReference>
<organism evidence="5 6">
    <name type="scientific">Mesorhizobium tamadayense</name>
    <dbReference type="NCBI Taxonomy" id="425306"/>
    <lineage>
        <taxon>Bacteria</taxon>
        <taxon>Pseudomonadati</taxon>
        <taxon>Pseudomonadota</taxon>
        <taxon>Alphaproteobacteria</taxon>
        <taxon>Hyphomicrobiales</taxon>
        <taxon>Phyllobacteriaceae</taxon>
        <taxon>Mesorhizobium</taxon>
    </lineage>
</organism>
<name>A0A3P3FLZ7_9HYPH</name>
<dbReference type="PRINTS" id="PR00038">
    <property type="entry name" value="HTHLUXR"/>
</dbReference>
<dbReference type="CDD" id="cd00130">
    <property type="entry name" value="PAS"/>
    <property type="match status" value="1"/>
</dbReference>
<dbReference type="SUPFAM" id="SSF55785">
    <property type="entry name" value="PYP-like sensor domain (PAS domain)"/>
    <property type="match status" value="1"/>
</dbReference>
<dbReference type="EMBL" id="RQXT01000021">
    <property type="protein sequence ID" value="RRH99663.1"/>
    <property type="molecule type" value="Genomic_DNA"/>
</dbReference>
<dbReference type="InterPro" id="IPR036388">
    <property type="entry name" value="WH-like_DNA-bd_sf"/>
</dbReference>
<proteinExistence type="predicted"/>
<dbReference type="AlphaFoldDB" id="A0A3P3FLZ7"/>
<dbReference type="GO" id="GO:0006355">
    <property type="term" value="P:regulation of DNA-templated transcription"/>
    <property type="evidence" value="ECO:0007669"/>
    <property type="project" value="InterPro"/>
</dbReference>
<evidence type="ECO:0000256" key="3">
    <source>
        <dbReference type="ARBA" id="ARBA00023163"/>
    </source>
</evidence>
<dbReference type="Proteomes" id="UP000273786">
    <property type="component" value="Unassembled WGS sequence"/>
</dbReference>
<evidence type="ECO:0000256" key="2">
    <source>
        <dbReference type="ARBA" id="ARBA00023125"/>
    </source>
</evidence>
<dbReference type="InterPro" id="IPR016032">
    <property type="entry name" value="Sig_transdc_resp-reg_C-effctor"/>
</dbReference>
<dbReference type="InterPro" id="IPR000014">
    <property type="entry name" value="PAS"/>
</dbReference>
<accession>A0A3P3FLZ7</accession>
<dbReference type="InterPro" id="IPR013767">
    <property type="entry name" value="PAS_fold"/>
</dbReference>
<dbReference type="Gene3D" id="3.30.450.20">
    <property type="entry name" value="PAS domain"/>
    <property type="match status" value="1"/>
</dbReference>
<dbReference type="PANTHER" id="PTHR44688:SF16">
    <property type="entry name" value="DNA-BINDING TRANSCRIPTIONAL ACTIVATOR DEVR_DOSR"/>
    <property type="match status" value="1"/>
</dbReference>
<keyword evidence="6" id="KW-1185">Reference proteome</keyword>
<evidence type="ECO:0000313" key="5">
    <source>
        <dbReference type="EMBL" id="RRH99663.1"/>
    </source>
</evidence>
<keyword evidence="2" id="KW-0238">DNA-binding</keyword>
<protein>
    <submittedName>
        <fullName evidence="5">PAS domain S-box protein</fullName>
    </submittedName>
</protein>
<dbReference type="PROSITE" id="PS50043">
    <property type="entry name" value="HTH_LUXR_2"/>
    <property type="match status" value="1"/>
</dbReference>
<feature type="domain" description="HTH luxR-type" evidence="4">
    <location>
        <begin position="125"/>
        <end position="190"/>
    </location>
</feature>
<gene>
    <name evidence="5" type="ORF">EH240_17805</name>
</gene>
<dbReference type="SMART" id="SM00421">
    <property type="entry name" value="HTH_LUXR"/>
    <property type="match status" value="1"/>
</dbReference>
<dbReference type="Pfam" id="PF00196">
    <property type="entry name" value="GerE"/>
    <property type="match status" value="1"/>
</dbReference>
<dbReference type="NCBIfam" id="TIGR00229">
    <property type="entry name" value="sensory_box"/>
    <property type="match status" value="1"/>
</dbReference>
<dbReference type="InterPro" id="IPR035965">
    <property type="entry name" value="PAS-like_dom_sf"/>
</dbReference>
<keyword evidence="3" id="KW-0804">Transcription</keyword>
<evidence type="ECO:0000256" key="1">
    <source>
        <dbReference type="ARBA" id="ARBA00023015"/>
    </source>
</evidence>
<comment type="caution">
    <text evidence="5">The sequence shown here is derived from an EMBL/GenBank/DDBJ whole genome shotgun (WGS) entry which is preliminary data.</text>
</comment>
<evidence type="ECO:0000313" key="6">
    <source>
        <dbReference type="Proteomes" id="UP000273786"/>
    </source>
</evidence>
<dbReference type="PANTHER" id="PTHR44688">
    <property type="entry name" value="DNA-BINDING TRANSCRIPTIONAL ACTIVATOR DEVR_DOSR"/>
    <property type="match status" value="1"/>
</dbReference>
<dbReference type="SUPFAM" id="SSF46894">
    <property type="entry name" value="C-terminal effector domain of the bipartite response regulators"/>
    <property type="match status" value="1"/>
</dbReference>
<sequence>MPRSARARNLGNLDRIGFLHAPDATLVLSNRVILRASHRVQSVFGWSIREVEGQSMRILYPGQTDYEVIGEKARRSMQSDPVYRDARFMRRKDGEVVWMEAYGAALDQHDPQELAIWSYRPVAAEHSHGHGLTAAEARIARYLVNGFTSKEMARSIGCSPRTVEVHRANMIAKVGVRNTSELVARLLPAR</sequence>
<reference evidence="5 6" key="1">
    <citation type="submission" date="2018-11" db="EMBL/GenBank/DDBJ databases">
        <title>the genome of Mesorhizobium tamadayense DSM 28320.</title>
        <authorList>
            <person name="Gao J."/>
        </authorList>
    </citation>
    <scope>NUCLEOTIDE SEQUENCE [LARGE SCALE GENOMIC DNA]</scope>
    <source>
        <strain evidence="5 6">DSM 28320</strain>
    </source>
</reference>
<dbReference type="GO" id="GO:0003677">
    <property type="term" value="F:DNA binding"/>
    <property type="evidence" value="ECO:0007669"/>
    <property type="project" value="UniProtKB-KW"/>
</dbReference>
<dbReference type="Pfam" id="PF00989">
    <property type="entry name" value="PAS"/>
    <property type="match status" value="1"/>
</dbReference>